<dbReference type="Proteomes" id="UP000431401">
    <property type="component" value="Unassembled WGS sequence"/>
</dbReference>
<evidence type="ECO:0000313" key="1">
    <source>
        <dbReference type="EMBL" id="MQY31732.1"/>
    </source>
</evidence>
<keyword evidence="2" id="KW-1185">Reference proteome</keyword>
<comment type="caution">
    <text evidence="1">The sequence shown here is derived from an EMBL/GenBank/DDBJ whole genome shotgun (WGS) entry which is preliminary data.</text>
</comment>
<dbReference type="AlphaFoldDB" id="A0A7K0E2W1"/>
<sequence>MLADTGAYFARLDSYRRGDADQFVEYVARATVNCCTAAEDSARGLAVLPSRWREIARPRANSADEALIDALLDTPILNADTAQRITGTSDASTYRALNDLTEAGILEVLSENKRNRIWAAVDVLAALDALSAAIGKRIAI</sequence>
<dbReference type="EMBL" id="WEGI01000023">
    <property type="protein sequence ID" value="MQY31732.1"/>
    <property type="molecule type" value="Genomic_DNA"/>
</dbReference>
<accession>A0A7K0E2W1</accession>
<gene>
    <name evidence="1" type="ORF">NRB56_73420</name>
</gene>
<evidence type="ECO:0000313" key="2">
    <source>
        <dbReference type="Proteomes" id="UP000431401"/>
    </source>
</evidence>
<name>A0A7K0E2W1_9NOCA</name>
<organism evidence="1 2">
    <name type="scientific">Nocardia aurantia</name>
    <dbReference type="NCBI Taxonomy" id="2585199"/>
    <lineage>
        <taxon>Bacteria</taxon>
        <taxon>Bacillati</taxon>
        <taxon>Actinomycetota</taxon>
        <taxon>Actinomycetes</taxon>
        <taxon>Mycobacteriales</taxon>
        <taxon>Nocardiaceae</taxon>
        <taxon>Nocardia</taxon>
    </lineage>
</organism>
<proteinExistence type="predicted"/>
<protein>
    <submittedName>
        <fullName evidence="1">Uncharacterized protein</fullName>
    </submittedName>
</protein>
<reference evidence="1 2" key="1">
    <citation type="submission" date="2019-10" db="EMBL/GenBank/DDBJ databases">
        <title>Nocardia macrotermitis sp. nov. and Nocardia aurantia sp. nov., isolated from the gut of fungus growing-termite Macrotermes natalensis.</title>
        <authorList>
            <person name="Benndorf R."/>
            <person name="Schwitalla J."/>
            <person name="Martin K."/>
            <person name="De Beer W."/>
            <person name="Kaster A.-K."/>
            <person name="Vollmers J."/>
            <person name="Poulsen M."/>
            <person name="Beemelmanns C."/>
        </authorList>
    </citation>
    <scope>NUCLEOTIDE SEQUENCE [LARGE SCALE GENOMIC DNA]</scope>
    <source>
        <strain evidence="1 2">RB56</strain>
    </source>
</reference>